<dbReference type="FunFam" id="3.40.50.2000:FF:000056">
    <property type="entry name" value="Glycosyltransferase"/>
    <property type="match status" value="1"/>
</dbReference>
<evidence type="ECO:0000256" key="1">
    <source>
        <dbReference type="ARBA" id="ARBA00009995"/>
    </source>
</evidence>
<dbReference type="InterPro" id="IPR035595">
    <property type="entry name" value="UDP_glycos_trans_CS"/>
</dbReference>
<evidence type="ECO:0000256" key="4">
    <source>
        <dbReference type="RuleBase" id="RU003718"/>
    </source>
</evidence>
<evidence type="ECO:0000256" key="3">
    <source>
        <dbReference type="ARBA" id="ARBA00022679"/>
    </source>
</evidence>
<reference evidence="6 7" key="1">
    <citation type="submission" date="2024-11" db="EMBL/GenBank/DDBJ databases">
        <title>A near-complete genome assembly of Cinchona calisaya.</title>
        <authorList>
            <person name="Lian D.C."/>
            <person name="Zhao X.W."/>
            <person name="Wei L."/>
        </authorList>
    </citation>
    <scope>NUCLEOTIDE SEQUENCE [LARGE SCALE GENOMIC DNA]</scope>
    <source>
        <tissue evidence="6">Nenye</tissue>
    </source>
</reference>
<dbReference type="GO" id="GO:0016757">
    <property type="term" value="F:glycosyltransferase activity"/>
    <property type="evidence" value="ECO:0007669"/>
    <property type="project" value="UniProtKB-KW"/>
</dbReference>
<dbReference type="Pfam" id="PF00201">
    <property type="entry name" value="UDPGT"/>
    <property type="match status" value="1"/>
</dbReference>
<keyword evidence="2 4" id="KW-0328">Glycosyltransferase</keyword>
<dbReference type="Gene3D" id="3.40.50.2000">
    <property type="entry name" value="Glycogen Phosphorylase B"/>
    <property type="match status" value="2"/>
</dbReference>
<comment type="similarity">
    <text evidence="1 4">Belongs to the UDP-glycosyltransferase family.</text>
</comment>
<keyword evidence="3 4" id="KW-0808">Transferase</keyword>
<organism evidence="6 7">
    <name type="scientific">Cinchona calisaya</name>
    <dbReference type="NCBI Taxonomy" id="153742"/>
    <lineage>
        <taxon>Eukaryota</taxon>
        <taxon>Viridiplantae</taxon>
        <taxon>Streptophyta</taxon>
        <taxon>Embryophyta</taxon>
        <taxon>Tracheophyta</taxon>
        <taxon>Spermatophyta</taxon>
        <taxon>Magnoliopsida</taxon>
        <taxon>eudicotyledons</taxon>
        <taxon>Gunneridae</taxon>
        <taxon>Pentapetalae</taxon>
        <taxon>asterids</taxon>
        <taxon>lamiids</taxon>
        <taxon>Gentianales</taxon>
        <taxon>Rubiaceae</taxon>
        <taxon>Cinchonoideae</taxon>
        <taxon>Cinchoneae</taxon>
        <taxon>Cinchona</taxon>
    </lineage>
</organism>
<evidence type="ECO:0000313" key="7">
    <source>
        <dbReference type="Proteomes" id="UP001630127"/>
    </source>
</evidence>
<evidence type="ECO:0000256" key="2">
    <source>
        <dbReference type="ARBA" id="ARBA00022676"/>
    </source>
</evidence>
<dbReference type="SUPFAM" id="SSF53756">
    <property type="entry name" value="UDP-Glycosyltransferase/glycogen phosphorylase"/>
    <property type="match status" value="1"/>
</dbReference>
<dbReference type="PANTHER" id="PTHR48046">
    <property type="entry name" value="UDP-GLYCOSYLTRANSFERASE 72E1"/>
    <property type="match status" value="1"/>
</dbReference>
<dbReference type="Proteomes" id="UP001630127">
    <property type="component" value="Unassembled WGS sequence"/>
</dbReference>
<dbReference type="EMBL" id="JBJUIK010000005">
    <property type="protein sequence ID" value="KAL3527074.1"/>
    <property type="molecule type" value="Genomic_DNA"/>
</dbReference>
<dbReference type="AlphaFoldDB" id="A0ABD3A778"/>
<dbReference type="PANTHER" id="PTHR48046:SF1">
    <property type="entry name" value="GLYCOSYLTRANSFERASE-RELATED"/>
    <property type="match status" value="1"/>
</dbReference>
<sequence>MDSSKLHVAILSSPGMGHVIPVIVLGNHLATIHGVQVTILVITTNTSHEECQFLKSVTLSSLVHIIALPQVDISSKITPKTAIVTQLCMFAREALPEIRSTIASMNRKPDALIVDLFCPSSIPIAREFDMPVYVYSPTNAWATTLFTYCHVLDKEIDGEYVDQEEPLRIPGCKPLRPEYVPDPLLDRNDQQYHEYLNLGIEFTQSDGILVNTWEDLEANTLEALRENEILRSIVKVPVYLIGPLTRPVEPDSLKSDISSWLDKQPTDSVIYVSFGSGGVLSAEQTNELAFGLELSQQRFIWVVRPPLDGGLTNSDDNLLDYLPEGFLNRTRELGLVVPNWAQQVEILGHPSVRGFLSHCGWNSTLETIRASVPMIAWPLYSEQRQNAAMLTEDICVAVNPQVLPTKKVVGREEIEKMVRKIMQGKEGQEMRNKMKELKFSAENALSHGGSSFNSISKVLEEMKLKAQLPIPQ</sequence>
<evidence type="ECO:0000313" key="6">
    <source>
        <dbReference type="EMBL" id="KAL3527074.1"/>
    </source>
</evidence>
<gene>
    <name evidence="6" type="ORF">ACH5RR_011730</name>
</gene>
<accession>A0ABD3A778</accession>
<protein>
    <recommendedName>
        <fullName evidence="5">Glycosyltransferase</fullName>
        <ecNumber evidence="5">2.4.1.-</ecNumber>
    </recommendedName>
</protein>
<keyword evidence="7" id="KW-1185">Reference proteome</keyword>
<proteinExistence type="inferred from homology"/>
<name>A0ABD3A778_9GENT</name>
<dbReference type="InterPro" id="IPR002213">
    <property type="entry name" value="UDP_glucos_trans"/>
</dbReference>
<evidence type="ECO:0000256" key="5">
    <source>
        <dbReference type="RuleBase" id="RU362057"/>
    </source>
</evidence>
<dbReference type="PROSITE" id="PS00375">
    <property type="entry name" value="UDPGT"/>
    <property type="match status" value="1"/>
</dbReference>
<comment type="caution">
    <text evidence="6">The sequence shown here is derived from an EMBL/GenBank/DDBJ whole genome shotgun (WGS) entry which is preliminary data.</text>
</comment>
<dbReference type="EC" id="2.4.1.-" evidence="5"/>
<dbReference type="CDD" id="cd03784">
    <property type="entry name" value="GT1_Gtf-like"/>
    <property type="match status" value="1"/>
</dbReference>